<evidence type="ECO:0000256" key="8">
    <source>
        <dbReference type="ARBA" id="ARBA00023224"/>
    </source>
</evidence>
<gene>
    <name evidence="16" type="ORF">QC823_04215</name>
</gene>
<keyword evidence="6 13" id="KW-1133">Transmembrane helix</keyword>
<evidence type="ECO:0000259" key="15">
    <source>
        <dbReference type="PROSITE" id="PS50192"/>
    </source>
</evidence>
<dbReference type="PANTHER" id="PTHR32089">
    <property type="entry name" value="METHYL-ACCEPTING CHEMOTAXIS PROTEIN MCPB"/>
    <property type="match status" value="1"/>
</dbReference>
<accession>A0ABU1H3R5</accession>
<evidence type="ECO:0000256" key="11">
    <source>
        <dbReference type="SAM" id="Coils"/>
    </source>
</evidence>
<dbReference type="CDD" id="cd18774">
    <property type="entry name" value="PDC2_HK_sensor"/>
    <property type="match status" value="1"/>
</dbReference>
<dbReference type="Proteomes" id="UP001254564">
    <property type="component" value="Unassembled WGS sequence"/>
</dbReference>
<sequence>MNNADNPSFFIKTISLLGKTMLSVYQWISRRLSFRLRIVLLLLVVIMLPLSIMGTVTSQLMESELKENINDLLVETGTSRAQLMDDFMVRRHQEVELVSGSSTLRRGSIDDAIYGLERYSDTFKEFDSLIFADNQGDLVAYAGSPLSTRGDGSLEQRVNEWTQEAQQGNQVIDRMTPTAGNFDRYLVFVAKVEHEGDHYGWVFGQLNSEKLASFAIDVEIGETGRATLFNSEGRLVGHRDKSRYGYDMGDYPIMTPPLEDRRNHPGGEFTSGDGRTKWGMTLMLEQTTRELGLPLGIIVDQTVEELYSPVRVLNVTLWVLWGVALIFAAGVLWLTHRAIGRVQLLVRSVREKGDELTQAARSMTQMSNETGASVEAEKEEISQVAVAMNQMSSTVREVAQSTQRAADRAQHVVEQAKQSNGLSEESVQAIEQLSEQISRSSEVINELRQDTHLITDILETIRGISEQTNLLSLNAAIEAARAGEHGRGFAVVAGEVRGLARRTNTATEEIQQIVAKLRDASEKAVSDMQSSQQLAEKSVKKSHQSEAALQEILSGMEDINETNSHVATAAEEQSAAVDQVNQSVQRTSGMADDNAQRTDEMRQYIEQLKALAETLDNDIRKVDI</sequence>
<evidence type="ECO:0000256" key="13">
    <source>
        <dbReference type="SAM" id="Phobius"/>
    </source>
</evidence>
<feature type="transmembrane region" description="Helical" evidence="13">
    <location>
        <begin position="315"/>
        <end position="334"/>
    </location>
</feature>
<dbReference type="Gene3D" id="3.30.450.20">
    <property type="entry name" value="PAS domain"/>
    <property type="match status" value="1"/>
</dbReference>
<evidence type="ECO:0000256" key="2">
    <source>
        <dbReference type="ARBA" id="ARBA00022475"/>
    </source>
</evidence>
<evidence type="ECO:0000256" key="6">
    <source>
        <dbReference type="ARBA" id="ARBA00022989"/>
    </source>
</evidence>
<evidence type="ECO:0000256" key="12">
    <source>
        <dbReference type="SAM" id="MobiDB-lite"/>
    </source>
</evidence>
<evidence type="ECO:0000256" key="3">
    <source>
        <dbReference type="ARBA" id="ARBA00022500"/>
    </source>
</evidence>
<reference evidence="16 17" key="1">
    <citation type="submission" date="2023-04" db="EMBL/GenBank/DDBJ databases">
        <title>A long-awaited taxogenomic arrangement of the family Halomonadaceae.</title>
        <authorList>
            <person name="De La Haba R."/>
            <person name="Chuvochina M."/>
            <person name="Wittouck S."/>
            <person name="Arahal D.R."/>
            <person name="Sanchez-Porro C."/>
            <person name="Hugenholtz P."/>
            <person name="Ventosa A."/>
        </authorList>
    </citation>
    <scope>NUCLEOTIDE SEQUENCE [LARGE SCALE GENOMIC DNA]</scope>
    <source>
        <strain evidence="16 17">DSM 21020</strain>
    </source>
</reference>
<dbReference type="InterPro" id="IPR000727">
    <property type="entry name" value="T_SNARE_dom"/>
</dbReference>
<dbReference type="Gene3D" id="1.10.287.950">
    <property type="entry name" value="Methyl-accepting chemotaxis protein"/>
    <property type="match status" value="1"/>
</dbReference>
<proteinExistence type="inferred from homology"/>
<feature type="domain" description="Methyl-accepting transducer" evidence="14">
    <location>
        <begin position="352"/>
        <end position="588"/>
    </location>
</feature>
<dbReference type="EMBL" id="JARWAN010000004">
    <property type="protein sequence ID" value="MDR5898198.1"/>
    <property type="molecule type" value="Genomic_DNA"/>
</dbReference>
<keyword evidence="3" id="KW-0145">Chemotaxis</keyword>
<evidence type="ECO:0000259" key="14">
    <source>
        <dbReference type="PROSITE" id="PS50111"/>
    </source>
</evidence>
<dbReference type="PANTHER" id="PTHR32089:SF112">
    <property type="entry name" value="LYSOZYME-LIKE PROTEIN-RELATED"/>
    <property type="match status" value="1"/>
</dbReference>
<protein>
    <submittedName>
        <fullName evidence="16">Methyl-accepting chemotaxis protein</fullName>
    </submittedName>
</protein>
<dbReference type="Pfam" id="PF02743">
    <property type="entry name" value="dCache_1"/>
    <property type="match status" value="1"/>
</dbReference>
<dbReference type="PROSITE" id="PS50111">
    <property type="entry name" value="CHEMOTAXIS_TRANSDUC_2"/>
    <property type="match status" value="1"/>
</dbReference>
<evidence type="ECO:0000256" key="4">
    <source>
        <dbReference type="ARBA" id="ARBA00022519"/>
    </source>
</evidence>
<dbReference type="SUPFAM" id="SSF58104">
    <property type="entry name" value="Methyl-accepting chemotaxis protein (MCP) signaling domain"/>
    <property type="match status" value="1"/>
</dbReference>
<feature type="coiled-coil region" evidence="11">
    <location>
        <begin position="399"/>
        <end position="450"/>
    </location>
</feature>
<evidence type="ECO:0000256" key="5">
    <source>
        <dbReference type="ARBA" id="ARBA00022692"/>
    </source>
</evidence>
<evidence type="ECO:0000256" key="10">
    <source>
        <dbReference type="PROSITE-ProRule" id="PRU00284"/>
    </source>
</evidence>
<keyword evidence="8 10" id="KW-0807">Transducer</keyword>
<comment type="similarity">
    <text evidence="9">Belongs to the methyl-accepting chemotaxis (MCP) protein family.</text>
</comment>
<comment type="subcellular location">
    <subcellularLocation>
        <location evidence="1">Cell inner membrane</location>
        <topology evidence="1">Multi-pass membrane protein</topology>
    </subcellularLocation>
</comment>
<keyword evidence="7 13" id="KW-0472">Membrane</keyword>
<dbReference type="PROSITE" id="PS50192">
    <property type="entry name" value="T_SNARE"/>
    <property type="match status" value="1"/>
</dbReference>
<keyword evidence="4" id="KW-0997">Cell inner membrane</keyword>
<dbReference type="Pfam" id="PF00015">
    <property type="entry name" value="MCPsignal"/>
    <property type="match status" value="1"/>
</dbReference>
<keyword evidence="5 13" id="KW-0812">Transmembrane</keyword>
<evidence type="ECO:0000313" key="16">
    <source>
        <dbReference type="EMBL" id="MDR5898198.1"/>
    </source>
</evidence>
<evidence type="ECO:0000256" key="7">
    <source>
        <dbReference type="ARBA" id="ARBA00023136"/>
    </source>
</evidence>
<dbReference type="CDD" id="cd11386">
    <property type="entry name" value="MCP_signal"/>
    <property type="match status" value="1"/>
</dbReference>
<feature type="domain" description="T-SNARE coiled-coil homology" evidence="15">
    <location>
        <begin position="539"/>
        <end position="601"/>
    </location>
</feature>
<dbReference type="InterPro" id="IPR004089">
    <property type="entry name" value="MCPsignal_dom"/>
</dbReference>
<name>A0ABU1H3R5_9GAMM</name>
<organism evidence="16 17">
    <name type="scientific">Vreelandella vilamensis</name>
    <dbReference type="NCBI Taxonomy" id="531309"/>
    <lineage>
        <taxon>Bacteria</taxon>
        <taxon>Pseudomonadati</taxon>
        <taxon>Pseudomonadota</taxon>
        <taxon>Gammaproteobacteria</taxon>
        <taxon>Oceanospirillales</taxon>
        <taxon>Halomonadaceae</taxon>
        <taxon>Vreelandella</taxon>
    </lineage>
</organism>
<comment type="caution">
    <text evidence="16">The sequence shown here is derived from an EMBL/GenBank/DDBJ whole genome shotgun (WGS) entry which is preliminary data.</text>
</comment>
<feature type="region of interest" description="Disordered" evidence="12">
    <location>
        <begin position="524"/>
        <end position="546"/>
    </location>
</feature>
<feature type="transmembrane region" description="Helical" evidence="13">
    <location>
        <begin position="38"/>
        <end position="61"/>
    </location>
</feature>
<keyword evidence="17" id="KW-1185">Reference proteome</keyword>
<evidence type="ECO:0000313" key="17">
    <source>
        <dbReference type="Proteomes" id="UP001254564"/>
    </source>
</evidence>
<evidence type="ECO:0000256" key="1">
    <source>
        <dbReference type="ARBA" id="ARBA00004429"/>
    </source>
</evidence>
<dbReference type="InterPro" id="IPR033479">
    <property type="entry name" value="dCache_1"/>
</dbReference>
<keyword evidence="2" id="KW-1003">Cell membrane</keyword>
<dbReference type="RefSeq" id="WP_309655103.1">
    <property type="nucleotide sequence ID" value="NZ_JARWAN010000004.1"/>
</dbReference>
<keyword evidence="11" id="KW-0175">Coiled coil</keyword>
<evidence type="ECO:0000256" key="9">
    <source>
        <dbReference type="ARBA" id="ARBA00029447"/>
    </source>
</evidence>
<dbReference type="SMART" id="SM00283">
    <property type="entry name" value="MA"/>
    <property type="match status" value="1"/>
</dbReference>